<protein>
    <recommendedName>
        <fullName evidence="3">tRNA delta(2)-isopentenylpyrophosphate transferase</fullName>
    </recommendedName>
</protein>
<dbReference type="RefSeq" id="WP_244512444.1">
    <property type="nucleotide sequence ID" value="NZ_FNJC01000004.1"/>
</dbReference>
<reference evidence="1 2" key="1">
    <citation type="submission" date="2016-10" db="EMBL/GenBank/DDBJ databases">
        <authorList>
            <person name="Varghese N."/>
            <person name="Submissions S."/>
        </authorList>
    </citation>
    <scope>NUCLEOTIDE SEQUENCE [LARGE SCALE GENOMIC DNA]</scope>
    <source>
        <strain evidence="1 2">CGMCC 1.6497</strain>
    </source>
</reference>
<dbReference type="InterPro" id="IPR010607">
    <property type="entry name" value="DUF1194"/>
</dbReference>
<proteinExistence type="predicted"/>
<evidence type="ECO:0000313" key="2">
    <source>
        <dbReference type="Proteomes" id="UP000198795"/>
    </source>
</evidence>
<dbReference type="InterPro" id="IPR036465">
    <property type="entry name" value="vWFA_dom_sf"/>
</dbReference>
<dbReference type="Proteomes" id="UP000198795">
    <property type="component" value="Unassembled WGS sequence"/>
</dbReference>
<sequence length="269" mass="29197">MRHQSLPGAIPSVVGHLLRRGVAIFFTVILSVGIVKSPADAQPYADGVDTALVISVDVSNSVDDHRYRLQMEGIAAALEDAGVIRTILNGPRSSILVTLVTWSDRPNVAMPWMRIGSEEDAKAVAQKVRQLPRFTGEFTCLGTMLRFLNDKILPQVPVNALRTVVDVSGDGADNCNAREPVTAVRDEIASFGTTINGLPILEGSEAVTLEDWYRDNVKAGPGSFILPADGFEDFGRAIRQKFIVEISGIENSHRPPLSLASRGRRDIAR</sequence>
<keyword evidence="2" id="KW-1185">Reference proteome</keyword>
<dbReference type="SUPFAM" id="SSF53300">
    <property type="entry name" value="vWA-like"/>
    <property type="match status" value="1"/>
</dbReference>
<gene>
    <name evidence="1" type="ORF">SAMN04488061_2939</name>
</gene>
<comment type="caution">
    <text evidence="1">The sequence shown here is derived from an EMBL/GenBank/DDBJ whole genome shotgun (WGS) entry which is preliminary data.</text>
</comment>
<dbReference type="EMBL" id="FNJC01000004">
    <property type="protein sequence ID" value="SDP42256.1"/>
    <property type="molecule type" value="Genomic_DNA"/>
</dbReference>
<accession>A0A1H0SM76</accession>
<dbReference type="Pfam" id="PF06707">
    <property type="entry name" value="DUF1194"/>
    <property type="match status" value="1"/>
</dbReference>
<evidence type="ECO:0008006" key="3">
    <source>
        <dbReference type="Google" id="ProtNLM"/>
    </source>
</evidence>
<dbReference type="Gene3D" id="3.40.50.410">
    <property type="entry name" value="von Willebrand factor, type A domain"/>
    <property type="match status" value="1"/>
</dbReference>
<name>A0A1H0SM76_9HYPH</name>
<organism evidence="1 2">
    <name type="scientific">Filomicrobium insigne</name>
    <dbReference type="NCBI Taxonomy" id="418854"/>
    <lineage>
        <taxon>Bacteria</taxon>
        <taxon>Pseudomonadati</taxon>
        <taxon>Pseudomonadota</taxon>
        <taxon>Alphaproteobacteria</taxon>
        <taxon>Hyphomicrobiales</taxon>
        <taxon>Hyphomicrobiaceae</taxon>
        <taxon>Filomicrobium</taxon>
    </lineage>
</organism>
<evidence type="ECO:0000313" key="1">
    <source>
        <dbReference type="EMBL" id="SDP42256.1"/>
    </source>
</evidence>